<reference evidence="2" key="1">
    <citation type="submission" date="2022-12" db="EMBL/GenBank/DDBJ databases">
        <authorList>
            <person name="Petersen C."/>
        </authorList>
    </citation>
    <scope>NUCLEOTIDE SEQUENCE</scope>
    <source>
        <strain evidence="2">IBT 29495</strain>
    </source>
</reference>
<evidence type="ECO:0000313" key="3">
    <source>
        <dbReference type="Proteomes" id="UP001149954"/>
    </source>
</evidence>
<feature type="compositionally biased region" description="Polar residues" evidence="1">
    <location>
        <begin position="164"/>
        <end position="189"/>
    </location>
</feature>
<dbReference type="EMBL" id="JAPWDS010000002">
    <property type="protein sequence ID" value="KAJ5513361.1"/>
    <property type="molecule type" value="Genomic_DNA"/>
</dbReference>
<feature type="compositionally biased region" description="Basic and acidic residues" evidence="1">
    <location>
        <begin position="15"/>
        <end position="25"/>
    </location>
</feature>
<accession>A0A9W9Y012</accession>
<feature type="region of interest" description="Disordered" evidence="1">
    <location>
        <begin position="1"/>
        <end position="211"/>
    </location>
</feature>
<gene>
    <name evidence="2" type="ORF">N7463_002913</name>
</gene>
<feature type="compositionally biased region" description="Low complexity" evidence="1">
    <location>
        <begin position="139"/>
        <end position="156"/>
    </location>
</feature>
<feature type="compositionally biased region" description="Polar residues" evidence="1">
    <location>
        <begin position="26"/>
        <end position="48"/>
    </location>
</feature>
<organism evidence="2 3">
    <name type="scientific">Penicillium fimorum</name>
    <dbReference type="NCBI Taxonomy" id="1882269"/>
    <lineage>
        <taxon>Eukaryota</taxon>
        <taxon>Fungi</taxon>
        <taxon>Dikarya</taxon>
        <taxon>Ascomycota</taxon>
        <taxon>Pezizomycotina</taxon>
        <taxon>Eurotiomycetes</taxon>
        <taxon>Eurotiomycetidae</taxon>
        <taxon>Eurotiales</taxon>
        <taxon>Aspergillaceae</taxon>
        <taxon>Penicillium</taxon>
    </lineage>
</organism>
<reference evidence="2" key="2">
    <citation type="journal article" date="2023" name="IMA Fungus">
        <title>Comparative genomic study of the Penicillium genus elucidates a diverse pangenome and 15 lateral gene transfer events.</title>
        <authorList>
            <person name="Petersen C."/>
            <person name="Sorensen T."/>
            <person name="Nielsen M.R."/>
            <person name="Sondergaard T.E."/>
            <person name="Sorensen J.L."/>
            <person name="Fitzpatrick D.A."/>
            <person name="Frisvad J.C."/>
            <person name="Nielsen K.L."/>
        </authorList>
    </citation>
    <scope>NUCLEOTIDE SEQUENCE</scope>
    <source>
        <strain evidence="2">IBT 29495</strain>
    </source>
</reference>
<dbReference type="AlphaFoldDB" id="A0A9W9Y012"/>
<dbReference type="OrthoDB" id="4755622at2759"/>
<proteinExistence type="predicted"/>
<dbReference type="Proteomes" id="UP001149954">
    <property type="component" value="Unassembled WGS sequence"/>
</dbReference>
<feature type="compositionally biased region" description="Basic and acidic residues" evidence="1">
    <location>
        <begin position="191"/>
        <end position="203"/>
    </location>
</feature>
<evidence type="ECO:0000313" key="2">
    <source>
        <dbReference type="EMBL" id="KAJ5513361.1"/>
    </source>
</evidence>
<evidence type="ECO:0000256" key="1">
    <source>
        <dbReference type="SAM" id="MobiDB-lite"/>
    </source>
</evidence>
<sequence>MPLPRIPDLSLPSFRELDESIEANRRNQPTSHLSNNTYDGTENSSSSSPQNINTIPNPYPPYPANGWLVPPDPSQNAFRGPGFTYQDGSTGELQPGVNVERGKEERTRPCISGQKYSLEGHPTEIVPAPQLSLRPKEPQPSQSPTQSTLSSAQTTLRGPLSPSAPISLTSEKASPNQTRQILTKQQPPNEQIRRQRVNHDSAANHRAQRRRVGVHFSEVAAHTAKCDVCNKRNKNGMARCQNCGWQICRKCLTDRNGDQAHASFGATHVPEGGGDMPVSLPSVDGNQDHRSSQPMADMTAAQTLLELGSFCKGTGTSSSTGDAAGKAGGQKVVARAPVLQRQVDTLSTDSDMTLSVVGDEEWPQDESDVPIGKDGLPLGYVITRRNPARAARPSTKMAE</sequence>
<name>A0A9W9Y012_9EURO</name>
<comment type="caution">
    <text evidence="2">The sequence shown here is derived from an EMBL/GenBank/DDBJ whole genome shotgun (WGS) entry which is preliminary data.</text>
</comment>
<protein>
    <submittedName>
        <fullName evidence="2">Uncharacterized protein</fullName>
    </submittedName>
</protein>
<keyword evidence="3" id="KW-1185">Reference proteome</keyword>